<proteinExistence type="predicted"/>
<evidence type="ECO:0000256" key="3">
    <source>
        <dbReference type="ARBA" id="ARBA00022553"/>
    </source>
</evidence>
<dbReference type="InterPro" id="IPR011990">
    <property type="entry name" value="TPR-like_helical_dom_sf"/>
</dbReference>
<accession>A0AAU7FC03</accession>
<dbReference type="Gene3D" id="1.25.40.10">
    <property type="entry name" value="Tetratricopeptide repeat domain"/>
    <property type="match status" value="1"/>
</dbReference>
<feature type="repeat" description="TPR" evidence="4">
    <location>
        <begin position="202"/>
        <end position="235"/>
    </location>
</feature>
<dbReference type="InterPro" id="IPR029016">
    <property type="entry name" value="GAF-like_dom_sf"/>
</dbReference>
<dbReference type="SMART" id="SM00065">
    <property type="entry name" value="GAF"/>
    <property type="match status" value="1"/>
</dbReference>
<dbReference type="PANTHER" id="PTHR43065">
    <property type="entry name" value="SENSOR HISTIDINE KINASE"/>
    <property type="match status" value="1"/>
</dbReference>
<evidence type="ECO:0000256" key="2">
    <source>
        <dbReference type="ARBA" id="ARBA00012438"/>
    </source>
</evidence>
<dbReference type="CDD" id="cd00082">
    <property type="entry name" value="HisKA"/>
    <property type="match status" value="1"/>
</dbReference>
<dbReference type="GO" id="GO:0000155">
    <property type="term" value="F:phosphorelay sensor kinase activity"/>
    <property type="evidence" value="ECO:0007669"/>
    <property type="project" value="InterPro"/>
</dbReference>
<dbReference type="InterPro" id="IPR005467">
    <property type="entry name" value="His_kinase_dom"/>
</dbReference>
<dbReference type="SUPFAM" id="SSF55781">
    <property type="entry name" value="GAF domain-like"/>
    <property type="match status" value="1"/>
</dbReference>
<dbReference type="InterPro" id="IPR004358">
    <property type="entry name" value="Sig_transdc_His_kin-like_C"/>
</dbReference>
<dbReference type="Pfam" id="PF13181">
    <property type="entry name" value="TPR_8"/>
    <property type="match status" value="1"/>
</dbReference>
<comment type="catalytic activity">
    <reaction evidence="1">
        <text>ATP + protein L-histidine = ADP + protein N-phospho-L-histidine.</text>
        <dbReference type="EC" id="2.7.13.3"/>
    </reaction>
</comment>
<dbReference type="SMART" id="SM00028">
    <property type="entry name" value="TPR"/>
    <property type="match status" value="5"/>
</dbReference>
<name>A0AAU7FC03_9NEIS</name>
<dbReference type="RefSeq" id="WP_348945879.1">
    <property type="nucleotide sequence ID" value="NZ_CP157355.1"/>
</dbReference>
<dbReference type="Gene3D" id="1.10.287.130">
    <property type="match status" value="1"/>
</dbReference>
<sequence>MQSDLAAQLIQIEHIWHSQPEAARLACLELITEARELRQPYYQICAAELYGKIMDHEGRAFEARNVLYEAVQQAQALHDFILEARIYEQIARLHYTKGEYRTALQNWLTCIELAESDAKTWMQAKVGVGQIYDALDDPQAAIQFHQAAAARIDEVNDPYLEAKIYINLGVNLLRCHRNTEARQILERARDLCLIHHFPDYAAESYYRLGEIALDEGDLDLAMHLLDNALKLAQQVAYQWGLANIYSAIAKIHARREHWQQALDVIHEGQRIALENDFSHILMRLHLAAASYAEALFNMPLALAELKAGFEFQQQLNNSSQPEQRAELEQKTGLRLSVGSMLINLANHPAIEHGRPDEFCPEITQAATRILNLDRVGLWLYEADQLSCLSMYCRQSGQFIHEAPILASAAPVFMRLMSRHKSLIAHDALHHPDGWDLAEYYLQPRQIPSILAFPVHSSNQHYVLMFEHRGEQRNWIPDDIQHASQIADIAVRAMTNQERRLFQHEIHELNVRLIESNEALESRVQERTKALAQSNQELHLAMDKLVQSEKLAALGSLVAGIAHELNTPLGAALTCSSALSASSQELDQQLQSNALKKSTLESYISNNLDASQLIERNIRRASDLVSHFKQVAVDTDSTRRREFDLAELIDEVLLMLHPQLKHTQHRVQNQIPAGVLFNSYPGPLEQIFSNFILNSVLHGFESLPSGQITISLAELAPDYCRIVYQDNGCGISSELQKRVFDPFFTTKLGKGGSGLGLYIAYNLATGVLGGELYLDSEPGQFTRFTLHLPLLAPNVQQPDLSEPSI</sequence>
<dbReference type="Pfam" id="PF02518">
    <property type="entry name" value="HATPase_c"/>
    <property type="match status" value="1"/>
</dbReference>
<evidence type="ECO:0000256" key="4">
    <source>
        <dbReference type="PROSITE-ProRule" id="PRU00339"/>
    </source>
</evidence>
<dbReference type="InterPro" id="IPR003661">
    <property type="entry name" value="HisK_dim/P_dom"/>
</dbReference>
<dbReference type="KEGG" id="cmav:ABHF33_04795"/>
<feature type="repeat" description="TPR" evidence="4">
    <location>
        <begin position="84"/>
        <end position="117"/>
    </location>
</feature>
<dbReference type="InterPro" id="IPR036097">
    <property type="entry name" value="HisK_dim/P_sf"/>
</dbReference>
<dbReference type="Gene3D" id="3.30.565.10">
    <property type="entry name" value="Histidine kinase-like ATPase, C-terminal domain"/>
    <property type="match status" value="1"/>
</dbReference>
<dbReference type="InterPro" id="IPR003018">
    <property type="entry name" value="GAF"/>
</dbReference>
<gene>
    <name evidence="6" type="ORF">ABHF33_04795</name>
</gene>
<dbReference type="Pfam" id="PF01590">
    <property type="entry name" value="GAF"/>
    <property type="match status" value="1"/>
</dbReference>
<dbReference type="SUPFAM" id="SSF55874">
    <property type="entry name" value="ATPase domain of HSP90 chaperone/DNA topoisomerase II/histidine kinase"/>
    <property type="match status" value="1"/>
</dbReference>
<feature type="domain" description="Histidine kinase" evidence="5">
    <location>
        <begin position="559"/>
        <end position="791"/>
    </location>
</feature>
<dbReference type="InterPro" id="IPR003594">
    <property type="entry name" value="HATPase_dom"/>
</dbReference>
<dbReference type="PRINTS" id="PR00344">
    <property type="entry name" value="BCTRLSENSOR"/>
</dbReference>
<dbReference type="EMBL" id="CP157355">
    <property type="protein sequence ID" value="XBM01602.1"/>
    <property type="molecule type" value="Genomic_DNA"/>
</dbReference>
<dbReference type="PROSITE" id="PS50005">
    <property type="entry name" value="TPR"/>
    <property type="match status" value="2"/>
</dbReference>
<dbReference type="SMART" id="SM00387">
    <property type="entry name" value="HATPase_c"/>
    <property type="match status" value="1"/>
</dbReference>
<dbReference type="Gene3D" id="3.30.450.40">
    <property type="match status" value="1"/>
</dbReference>
<keyword evidence="3" id="KW-0597">Phosphoprotein</keyword>
<evidence type="ECO:0000256" key="1">
    <source>
        <dbReference type="ARBA" id="ARBA00000085"/>
    </source>
</evidence>
<reference evidence="6" key="1">
    <citation type="submission" date="2024-05" db="EMBL/GenBank/DDBJ databases">
        <authorList>
            <person name="Yang L."/>
            <person name="Pan L."/>
        </authorList>
    </citation>
    <scope>NUCLEOTIDE SEQUENCE</scope>
    <source>
        <strain evidence="6">FCG-7</strain>
    </source>
</reference>
<evidence type="ECO:0000313" key="6">
    <source>
        <dbReference type="EMBL" id="XBM01602.1"/>
    </source>
</evidence>
<dbReference type="SUPFAM" id="SSF48452">
    <property type="entry name" value="TPR-like"/>
    <property type="match status" value="2"/>
</dbReference>
<dbReference type="GO" id="GO:0005524">
    <property type="term" value="F:ATP binding"/>
    <property type="evidence" value="ECO:0007669"/>
    <property type="project" value="UniProtKB-KW"/>
</dbReference>
<dbReference type="AlphaFoldDB" id="A0AAU7FC03"/>
<organism evidence="6">
    <name type="scientific">Chitinibacter mangrovi</name>
    <dbReference type="NCBI Taxonomy" id="3153927"/>
    <lineage>
        <taxon>Bacteria</taxon>
        <taxon>Pseudomonadati</taxon>
        <taxon>Pseudomonadota</taxon>
        <taxon>Betaproteobacteria</taxon>
        <taxon>Neisseriales</taxon>
        <taxon>Chitinibacteraceae</taxon>
        <taxon>Chitinibacter</taxon>
    </lineage>
</organism>
<evidence type="ECO:0000259" key="5">
    <source>
        <dbReference type="PROSITE" id="PS50109"/>
    </source>
</evidence>
<dbReference type="InterPro" id="IPR036890">
    <property type="entry name" value="HATPase_C_sf"/>
</dbReference>
<dbReference type="SMART" id="SM00388">
    <property type="entry name" value="HisKA"/>
    <property type="match status" value="1"/>
</dbReference>
<dbReference type="InterPro" id="IPR019734">
    <property type="entry name" value="TPR_rpt"/>
</dbReference>
<protein>
    <recommendedName>
        <fullName evidence="2">histidine kinase</fullName>
        <ecNumber evidence="2">2.7.13.3</ecNumber>
    </recommendedName>
</protein>
<dbReference type="SUPFAM" id="SSF47384">
    <property type="entry name" value="Homodimeric domain of signal transducing histidine kinase"/>
    <property type="match status" value="1"/>
</dbReference>
<dbReference type="PROSITE" id="PS50109">
    <property type="entry name" value="HIS_KIN"/>
    <property type="match status" value="1"/>
</dbReference>
<keyword evidence="6" id="KW-0547">Nucleotide-binding</keyword>
<keyword evidence="6" id="KW-0067">ATP-binding</keyword>
<keyword evidence="4" id="KW-0802">TPR repeat</keyword>
<dbReference type="EC" id="2.7.13.3" evidence="2"/>